<keyword evidence="2" id="KW-0812">Transmembrane</keyword>
<dbReference type="Proteomes" id="UP000009879">
    <property type="component" value="Unassembled WGS sequence"/>
</dbReference>
<dbReference type="GO" id="GO:0004175">
    <property type="term" value="F:endopeptidase activity"/>
    <property type="evidence" value="ECO:0007669"/>
    <property type="project" value="UniProtKB-ARBA"/>
</dbReference>
<evidence type="ECO:0000313" key="4">
    <source>
        <dbReference type="EMBL" id="EKU46716.1"/>
    </source>
</evidence>
<keyword evidence="5" id="KW-1185">Reference proteome</keyword>
<dbReference type="EMBL" id="AMSP01000008">
    <property type="protein sequence ID" value="EKU46716.1"/>
    <property type="molecule type" value="Genomic_DNA"/>
</dbReference>
<comment type="caution">
    <text evidence="4">The sequence shown here is derived from an EMBL/GenBank/DDBJ whole genome shotgun (WGS) entry which is preliminary data.</text>
</comment>
<evidence type="ECO:0000256" key="1">
    <source>
        <dbReference type="SAM" id="MobiDB-lite"/>
    </source>
</evidence>
<feature type="transmembrane region" description="Helical" evidence="2">
    <location>
        <begin position="332"/>
        <end position="351"/>
    </location>
</feature>
<feature type="transmembrane region" description="Helical" evidence="2">
    <location>
        <begin position="392"/>
        <end position="417"/>
    </location>
</feature>
<evidence type="ECO:0000313" key="5">
    <source>
        <dbReference type="Proteomes" id="UP000009879"/>
    </source>
</evidence>
<dbReference type="GO" id="GO:0080120">
    <property type="term" value="P:CAAX-box protein maturation"/>
    <property type="evidence" value="ECO:0007669"/>
    <property type="project" value="UniProtKB-ARBA"/>
</dbReference>
<dbReference type="Pfam" id="PF02517">
    <property type="entry name" value="Rce1-like"/>
    <property type="match status" value="1"/>
</dbReference>
<feature type="domain" description="CAAX prenyl protease 2/Lysostaphin resistance protein A-like" evidence="3">
    <location>
        <begin position="368"/>
        <end position="459"/>
    </location>
</feature>
<feature type="transmembrane region" description="Helical" evidence="2">
    <location>
        <begin position="363"/>
        <end position="380"/>
    </location>
</feature>
<proteinExistence type="predicted"/>
<feature type="compositionally biased region" description="Basic and acidic residues" evidence="1">
    <location>
        <begin position="45"/>
        <end position="54"/>
    </location>
</feature>
<accession>K9AKW2</accession>
<evidence type="ECO:0000259" key="3">
    <source>
        <dbReference type="Pfam" id="PF02517"/>
    </source>
</evidence>
<feature type="region of interest" description="Disordered" evidence="1">
    <location>
        <begin position="42"/>
        <end position="76"/>
    </location>
</feature>
<evidence type="ECO:0000256" key="2">
    <source>
        <dbReference type="SAM" id="Phobius"/>
    </source>
</evidence>
<feature type="transmembrane region" description="Helical" evidence="2">
    <location>
        <begin position="423"/>
        <end position="442"/>
    </location>
</feature>
<dbReference type="InterPro" id="IPR003675">
    <property type="entry name" value="Rce1/LyrA-like_dom"/>
</dbReference>
<keyword evidence="2" id="KW-1133">Transmembrane helix</keyword>
<name>K9AKW2_9MICO</name>
<feature type="transmembrane region" description="Helical" evidence="2">
    <location>
        <begin position="267"/>
        <end position="287"/>
    </location>
</feature>
<dbReference type="AlphaFoldDB" id="K9AKW2"/>
<dbReference type="eggNOG" id="COG1266">
    <property type="taxonomic scope" value="Bacteria"/>
</dbReference>
<feature type="region of interest" description="Disordered" evidence="1">
    <location>
        <begin position="505"/>
        <end position="544"/>
    </location>
</feature>
<keyword evidence="2" id="KW-0472">Membrane</keyword>
<feature type="region of interest" description="Disordered" evidence="1">
    <location>
        <begin position="1"/>
        <end position="28"/>
    </location>
</feature>
<organism evidence="4 5">
    <name type="scientific">Brevibacterium casei S18</name>
    <dbReference type="NCBI Taxonomy" id="1229781"/>
    <lineage>
        <taxon>Bacteria</taxon>
        <taxon>Bacillati</taxon>
        <taxon>Actinomycetota</taxon>
        <taxon>Actinomycetes</taxon>
        <taxon>Micrococcales</taxon>
        <taxon>Brevibacteriaceae</taxon>
        <taxon>Brevibacterium</taxon>
    </lineage>
</organism>
<feature type="transmembrane region" description="Helical" evidence="2">
    <location>
        <begin position="449"/>
        <end position="467"/>
    </location>
</feature>
<protein>
    <recommendedName>
        <fullName evidence="3">CAAX prenyl protease 2/Lysostaphin resistance protein A-like domain-containing protein</fullName>
    </recommendedName>
</protein>
<feature type="transmembrane region" description="Helical" evidence="2">
    <location>
        <begin position="479"/>
        <end position="497"/>
    </location>
</feature>
<sequence length="544" mass="59078">MSSQLRRAHNVIMRSPDEAMPRTPIVPKATPIRPRVTAIHPPVRRCSDSTEPSRSRNFSPPRPLAARKSRSFSAARTLGRNVERGTVRPLSQRTTGRHATEIAPKTMWMAISTFRLASSTSGSFGLDQLAAMRPATMSAPMTKQIAVQTTTRMTRLRRLVRGTLRRYPGDHLGGVGRKDESVHPGGRLSEPLAAGRLTDMNPSSALSLSPTYVRQLHDLPGHRWYKPLLLTLLAAVYYLILVVAVFLAFGIWWGIGGAGDLDAVSDMNTVTGLVIVLVSVILMWPALELAMLSIYQRWFFPLASVRVSANREEAAPIAAEPGGMRWHLLGRFLLLALPVWAAGVVVLGIVSPESVALDPGTSWDSRLALMLVLVLLLAPIQSMSEELVFRGLAMNVIGSWLRSPWWAVLIPVPFFVFGHIYDVPGLISIGVFAVVMGLLTLWTSGLEAAIAFHTVNNLFAFALAILTGADLNATDAPPAQVAVAIAAPIVFALVVILDGRRRGPGWRAPRGQRRSRREADSGEVLPPRGDVVGDLPEDHLGGGV</sequence>
<gene>
    <name evidence="4" type="ORF">C272_10708</name>
</gene>
<feature type="transmembrane region" description="Helical" evidence="2">
    <location>
        <begin position="228"/>
        <end position="255"/>
    </location>
</feature>
<reference evidence="4 5" key="1">
    <citation type="submission" date="2012-09" db="EMBL/GenBank/DDBJ databases">
        <title>Genome Sequence of Brevibacterium casei S18.</title>
        <authorList>
            <person name="Sharma R."/>
            <person name="Singh A."/>
            <person name="Jangir P.K."/>
        </authorList>
    </citation>
    <scope>NUCLEOTIDE SEQUENCE [LARGE SCALE GENOMIC DNA]</scope>
    <source>
        <strain evidence="4 5">S18</strain>
    </source>
</reference>